<dbReference type="EMBL" id="PFGC01000037">
    <property type="protein sequence ID" value="PIW36857.1"/>
    <property type="molecule type" value="Genomic_DNA"/>
</dbReference>
<feature type="transmembrane region" description="Helical" evidence="1">
    <location>
        <begin position="990"/>
        <end position="1011"/>
    </location>
</feature>
<organism evidence="3 4">
    <name type="scientific">Candidatus Kerfeldbacteria bacterium CG15_BIG_FIL_POST_REV_8_21_14_020_45_12</name>
    <dbReference type="NCBI Taxonomy" id="2014247"/>
    <lineage>
        <taxon>Bacteria</taxon>
        <taxon>Candidatus Kerfeldiibacteriota</taxon>
    </lineage>
</organism>
<dbReference type="SUPFAM" id="SSF82866">
    <property type="entry name" value="Multidrug efflux transporter AcrB transmembrane domain"/>
    <property type="match status" value="2"/>
</dbReference>
<feature type="transmembrane region" description="Helical" evidence="1">
    <location>
        <begin position="475"/>
        <end position="503"/>
    </location>
</feature>
<dbReference type="PROSITE" id="PS50156">
    <property type="entry name" value="SSD"/>
    <property type="match status" value="1"/>
</dbReference>
<feature type="domain" description="SSD" evidence="2">
    <location>
        <begin position="372"/>
        <end position="501"/>
    </location>
</feature>
<dbReference type="Proteomes" id="UP000230292">
    <property type="component" value="Unassembled WGS sequence"/>
</dbReference>
<dbReference type="Gene3D" id="3.30.70.1440">
    <property type="entry name" value="Multidrug efflux transporter AcrB pore domain"/>
    <property type="match status" value="1"/>
</dbReference>
<dbReference type="InterPro" id="IPR001036">
    <property type="entry name" value="Acrflvin-R"/>
</dbReference>
<feature type="transmembrane region" description="Helical" evidence="1">
    <location>
        <begin position="373"/>
        <end position="393"/>
    </location>
</feature>
<keyword evidence="1" id="KW-0472">Membrane</keyword>
<dbReference type="PANTHER" id="PTHR32063:SF24">
    <property type="entry name" value="CATION EFFLUX SYSTEM (ACRB_ACRD_ACRF FAMILY)"/>
    <property type="match status" value="1"/>
</dbReference>
<feature type="transmembrane region" description="Helical" evidence="1">
    <location>
        <begin position="892"/>
        <end position="911"/>
    </location>
</feature>
<feature type="transmembrane region" description="Helical" evidence="1">
    <location>
        <begin position="399"/>
        <end position="423"/>
    </location>
</feature>
<feature type="transmembrane region" description="Helical" evidence="1">
    <location>
        <begin position="345"/>
        <end position="366"/>
    </location>
</feature>
<feature type="transmembrane region" description="Helical" evidence="1">
    <location>
        <begin position="944"/>
        <end position="969"/>
    </location>
</feature>
<protein>
    <recommendedName>
        <fullName evidence="2">SSD domain-containing protein</fullName>
    </recommendedName>
</protein>
<feature type="transmembrane region" description="Helical" evidence="1">
    <location>
        <begin position="1023"/>
        <end position="1044"/>
    </location>
</feature>
<evidence type="ECO:0000313" key="3">
    <source>
        <dbReference type="EMBL" id="PIW36857.1"/>
    </source>
</evidence>
<dbReference type="PRINTS" id="PR00702">
    <property type="entry name" value="ACRIFLAVINRP"/>
</dbReference>
<dbReference type="Pfam" id="PF00873">
    <property type="entry name" value="ACR_tran"/>
    <property type="match status" value="1"/>
</dbReference>
<evidence type="ECO:0000256" key="1">
    <source>
        <dbReference type="SAM" id="Phobius"/>
    </source>
</evidence>
<dbReference type="GO" id="GO:0042910">
    <property type="term" value="F:xenobiotic transmembrane transporter activity"/>
    <property type="evidence" value="ECO:0007669"/>
    <property type="project" value="TreeGrafter"/>
</dbReference>
<dbReference type="Gene3D" id="3.30.70.1320">
    <property type="entry name" value="Multidrug efflux transporter AcrB pore domain like"/>
    <property type="match status" value="1"/>
</dbReference>
<feature type="transmembrane region" description="Helical" evidence="1">
    <location>
        <begin position="444"/>
        <end position="469"/>
    </location>
</feature>
<name>A0A2M7H3P5_9BACT</name>
<dbReference type="Gene3D" id="1.20.1640.10">
    <property type="entry name" value="Multidrug efflux transporter AcrB transmembrane domain"/>
    <property type="match status" value="2"/>
</dbReference>
<reference evidence="3 4" key="1">
    <citation type="submission" date="2017-09" db="EMBL/GenBank/DDBJ databases">
        <title>Depth-based differentiation of microbial function through sediment-hosted aquifers and enrichment of novel symbionts in the deep terrestrial subsurface.</title>
        <authorList>
            <person name="Probst A.J."/>
            <person name="Ladd B."/>
            <person name="Jarett J.K."/>
            <person name="Geller-Mcgrath D.E."/>
            <person name="Sieber C.M."/>
            <person name="Emerson J.B."/>
            <person name="Anantharaman K."/>
            <person name="Thomas B.C."/>
            <person name="Malmstrom R."/>
            <person name="Stieglmeier M."/>
            <person name="Klingl A."/>
            <person name="Woyke T."/>
            <person name="Ryan C.M."/>
            <person name="Banfield J.F."/>
        </authorList>
    </citation>
    <scope>NUCLEOTIDE SEQUENCE [LARGE SCALE GENOMIC DNA]</scope>
    <source>
        <strain evidence="3">CG15_BIG_FIL_POST_REV_8_21_14_020_45_12</strain>
    </source>
</reference>
<keyword evidence="1" id="KW-0812">Transmembrane</keyword>
<evidence type="ECO:0000313" key="4">
    <source>
        <dbReference type="Proteomes" id="UP000230292"/>
    </source>
</evidence>
<feature type="transmembrane region" description="Helical" evidence="1">
    <location>
        <begin position="918"/>
        <end position="938"/>
    </location>
</feature>
<dbReference type="SUPFAM" id="SSF82714">
    <property type="entry name" value="Multidrug efflux transporter AcrB TolC docking domain, DN and DC subdomains"/>
    <property type="match status" value="1"/>
</dbReference>
<dbReference type="SUPFAM" id="SSF82693">
    <property type="entry name" value="Multidrug efflux transporter AcrB pore domain, PN1, PN2, PC1 and PC2 subdomains"/>
    <property type="match status" value="1"/>
</dbReference>
<dbReference type="AlphaFoldDB" id="A0A2M7H3P5"/>
<accession>A0A2M7H3P5</accession>
<dbReference type="InterPro" id="IPR027463">
    <property type="entry name" value="AcrB_DN_DC_subdom"/>
</dbReference>
<comment type="caution">
    <text evidence="3">The sequence shown here is derived from an EMBL/GenBank/DDBJ whole genome shotgun (WGS) entry which is preliminary data.</text>
</comment>
<sequence>MTTPNPTRDNLISKWSAFFSDRYKTTFLIVVAIIIAGIFGIFNNQRQDFPQIPSNYITVSTVYVGASAEDVEQSVTIPIEQALGELEGVKSMRSTAQDNVGFTILEMNDVDGVEDSLTKTKELVDQVSLPTGVETEVNLIDIVGPTLVYALASDGVPQEDMLAYAETVKTELLKHSGEIKEITISPENEFEIRVEYDAEKLSDKNISSQEMTAVISSSITALPGGALSPTDGHTLSISVKPATKNLEDLKQLKVRGVALADVASVYRQPVGAEDKNYAGFINADGKAVSTEATYLFVYKKSDGDVIRIADALADAETSLHDDGVIPESVTFAKVFDNSAYVRKQISALISNGVLGLVLILLVLMLFINLRTGIVVALIIPLAFFATLAILYAIGFSINILTLFGLLLVLGILVDNAIVIAEGVTHEIERGKTRLEAVSTTMRHLGPAVTAATATTVVVFIPFASIGGIIGAFLKYIPYTIIIMLVVSFFLAITITPLLARYLLKEETKDQRRARPWHWWQFALVLPAAIRGGQRLIDWLEEIYVKFSQALQASKLKQALAVITVLIMLGGSVGFFASKLPVQQFPEVDSEIITVTLDLPAGTTPEQRNAVIEKTMPKLITTPEFRSYFFLEGQLWLVFSPIEDRADELTIFDIDAKLKEKLTDLEAQQVDMGVAYNNQVQSAGPPEESYDVVIEIKNSDLGTLESITNDLGSYAETLSGVTVVENSFTVHQLKSLAVALDQDRLRDNGIDPLQAAGSVNSIFSKQTIGAMTVRTDGVSDDVVVSYSQESKSSIDDLKEVIVGIKPGLFPTTVELQDVADINEITKLDAIRRLDGSRLSSIRLKVDKNTDAAAIETTLQNWLDADRLSNYGLDPEDVQYGGYTASQDDNYNDLALVFLLAMIAVYLILVYQFNSFVQPGLIMFTIPLALIGVFPGLIALGESINMISGLGIVALVGIVVNDAIVFVDYFNRLRRTKPDWTISEQLVETGRARFKPILSTSITTIFGVLPLTIADPFWRGLGASLVTGLICSTIGTLIIFPILLRWSEAIMRTIKKFCSACANKTKGLVKKTS</sequence>
<evidence type="ECO:0000259" key="2">
    <source>
        <dbReference type="PROSITE" id="PS50156"/>
    </source>
</evidence>
<dbReference type="GO" id="GO:0005886">
    <property type="term" value="C:plasma membrane"/>
    <property type="evidence" value="ECO:0007669"/>
    <property type="project" value="TreeGrafter"/>
</dbReference>
<proteinExistence type="predicted"/>
<gene>
    <name evidence="3" type="ORF">COW24_02770</name>
</gene>
<feature type="transmembrane region" description="Helical" evidence="1">
    <location>
        <begin position="23"/>
        <end position="42"/>
    </location>
</feature>
<dbReference type="Gene3D" id="3.30.2090.10">
    <property type="entry name" value="Multidrug efflux transporter AcrB TolC docking domain, DN and DC subdomains"/>
    <property type="match status" value="2"/>
</dbReference>
<dbReference type="InterPro" id="IPR000731">
    <property type="entry name" value="SSD"/>
</dbReference>
<dbReference type="PANTHER" id="PTHR32063">
    <property type="match status" value="1"/>
</dbReference>
<keyword evidence="1" id="KW-1133">Transmembrane helix</keyword>
<dbReference type="Gene3D" id="3.30.70.1430">
    <property type="entry name" value="Multidrug efflux transporter AcrB pore domain"/>
    <property type="match status" value="2"/>
</dbReference>